<dbReference type="RefSeq" id="WP_151536138.1">
    <property type="nucleotide sequence ID" value="NZ_WBOS01000010.1"/>
</dbReference>
<feature type="transmembrane region" description="Helical" evidence="2">
    <location>
        <begin position="21"/>
        <end position="40"/>
    </location>
</feature>
<reference evidence="4 5" key="1">
    <citation type="journal article" date="2016" name="Antonie Van Leeuwenhoek">
        <title>Bacillus depressus sp. nov., isolated from soil of a sunflower field.</title>
        <authorList>
            <person name="Wei X."/>
            <person name="Xin D."/>
            <person name="Xin Y."/>
            <person name="Zhang H."/>
            <person name="Wang T."/>
            <person name="Zhang J."/>
        </authorList>
    </citation>
    <scope>NUCLEOTIDE SEQUENCE [LARGE SCALE GENOMIC DNA]</scope>
    <source>
        <strain evidence="4 5">BZ1</strain>
    </source>
</reference>
<feature type="domain" description="Capsule synthesis protein CapA" evidence="3">
    <location>
        <begin position="60"/>
        <end position="299"/>
    </location>
</feature>
<dbReference type="CDD" id="cd07381">
    <property type="entry name" value="MPP_CapA"/>
    <property type="match status" value="1"/>
</dbReference>
<keyword evidence="2" id="KW-0812">Transmembrane</keyword>
<evidence type="ECO:0000313" key="4">
    <source>
        <dbReference type="EMBL" id="KAB2332132.1"/>
    </source>
</evidence>
<keyword evidence="2" id="KW-1133">Transmembrane helix</keyword>
<sequence length="387" mass="43455">MSRKLTMQEKILKRIKKDKKRTLRQSVIMLIITGIIMFGLTHLNKTVTAVATKDPDQLLTATMVGDIMLGRNVEQVTQRYGHDHVFQFVKPFFDESDYVTGNFGHPVVSGEDDQESTRSIHFKADEESVKTMKELNVSAMTIANNHIMDFGKKGLTDTLQSFNKAGIDVVGAGRNLEEAKKISYQVKNGITIAMLGITDSYAKGDNALENRRGVLEADPDIYLPLITEARSQADLVIVNMHWGQEYDSEPNPRQKGIARAIADAGADIIVGHHPHVLSSVEVYNDTVIFYSLGNFVFDQGWSKTRDSALVQYKLNKDGKARFEVTPLSIREASPAPLGKFSFLQEQKIFRLLTKYSESKDLWKRENGKLVYEVDHSRVLKGASTLEN</sequence>
<dbReference type="InterPro" id="IPR019079">
    <property type="entry name" value="Capsule_synth_CapA"/>
</dbReference>
<dbReference type="OrthoDB" id="9810906at2"/>
<dbReference type="Pfam" id="PF09587">
    <property type="entry name" value="PGA_cap"/>
    <property type="match status" value="1"/>
</dbReference>
<dbReference type="AlphaFoldDB" id="A0A6L3V6V6"/>
<protein>
    <submittedName>
        <fullName evidence="4">CapA family protein</fullName>
    </submittedName>
</protein>
<comment type="similarity">
    <text evidence="1">Belongs to the CapA family.</text>
</comment>
<comment type="caution">
    <text evidence="4">The sequence shown here is derived from an EMBL/GenBank/DDBJ whole genome shotgun (WGS) entry which is preliminary data.</text>
</comment>
<dbReference type="PANTHER" id="PTHR33393:SF13">
    <property type="entry name" value="PGA BIOSYNTHESIS PROTEIN CAPA"/>
    <property type="match status" value="1"/>
</dbReference>
<evidence type="ECO:0000313" key="5">
    <source>
        <dbReference type="Proteomes" id="UP000481030"/>
    </source>
</evidence>
<evidence type="ECO:0000256" key="2">
    <source>
        <dbReference type="SAM" id="Phobius"/>
    </source>
</evidence>
<evidence type="ECO:0000256" key="1">
    <source>
        <dbReference type="ARBA" id="ARBA00005662"/>
    </source>
</evidence>
<dbReference type="InterPro" id="IPR029052">
    <property type="entry name" value="Metallo-depent_PP-like"/>
</dbReference>
<proteinExistence type="inferred from homology"/>
<keyword evidence="5" id="KW-1185">Reference proteome</keyword>
<dbReference type="Proteomes" id="UP000481030">
    <property type="component" value="Unassembled WGS sequence"/>
</dbReference>
<evidence type="ECO:0000259" key="3">
    <source>
        <dbReference type="SMART" id="SM00854"/>
    </source>
</evidence>
<gene>
    <name evidence="4" type="ORF">F7731_17755</name>
</gene>
<name>A0A6L3V6V6_9BACI</name>
<dbReference type="Gene3D" id="3.60.21.10">
    <property type="match status" value="1"/>
</dbReference>
<dbReference type="PANTHER" id="PTHR33393">
    <property type="entry name" value="POLYGLUTAMINE SYNTHESIS ACCESSORY PROTEIN RV0574C-RELATED"/>
    <property type="match status" value="1"/>
</dbReference>
<dbReference type="InterPro" id="IPR052169">
    <property type="entry name" value="CW_Biosynth-Accessory"/>
</dbReference>
<keyword evidence="2" id="KW-0472">Membrane</keyword>
<dbReference type="SMART" id="SM00854">
    <property type="entry name" value="PGA_cap"/>
    <property type="match status" value="1"/>
</dbReference>
<dbReference type="SUPFAM" id="SSF56300">
    <property type="entry name" value="Metallo-dependent phosphatases"/>
    <property type="match status" value="1"/>
</dbReference>
<organism evidence="4 5">
    <name type="scientific">Cytobacillus depressus</name>
    <dbReference type="NCBI Taxonomy" id="1602942"/>
    <lineage>
        <taxon>Bacteria</taxon>
        <taxon>Bacillati</taxon>
        <taxon>Bacillota</taxon>
        <taxon>Bacilli</taxon>
        <taxon>Bacillales</taxon>
        <taxon>Bacillaceae</taxon>
        <taxon>Cytobacillus</taxon>
    </lineage>
</organism>
<dbReference type="EMBL" id="WBOS01000010">
    <property type="protein sequence ID" value="KAB2332132.1"/>
    <property type="molecule type" value="Genomic_DNA"/>
</dbReference>
<accession>A0A6L3V6V6</accession>